<dbReference type="STRING" id="645134.A0A0L0H554"/>
<dbReference type="SUPFAM" id="SSF56815">
    <property type="entry name" value="Sec1/munc18-like (SM) proteins"/>
    <property type="match status" value="1"/>
</dbReference>
<dbReference type="FunCoup" id="A0A0L0H554">
    <property type="interactions" value="526"/>
</dbReference>
<dbReference type="GO" id="GO:0016192">
    <property type="term" value="P:vesicle-mediated transport"/>
    <property type="evidence" value="ECO:0007669"/>
    <property type="project" value="InterPro"/>
</dbReference>
<reference evidence="2 3" key="1">
    <citation type="submission" date="2009-08" db="EMBL/GenBank/DDBJ databases">
        <title>The Genome Sequence of Spizellomyces punctatus strain DAOM BR117.</title>
        <authorList>
            <consortium name="The Broad Institute Genome Sequencing Platform"/>
            <person name="Russ C."/>
            <person name="Cuomo C."/>
            <person name="Shea T."/>
            <person name="Young S.K."/>
            <person name="Zeng Q."/>
            <person name="Koehrsen M."/>
            <person name="Haas B."/>
            <person name="Borodovsky M."/>
            <person name="Guigo R."/>
            <person name="Alvarado L."/>
            <person name="Berlin A."/>
            <person name="Bochicchio J."/>
            <person name="Borenstein D."/>
            <person name="Chapman S."/>
            <person name="Chen Z."/>
            <person name="Engels R."/>
            <person name="Freedman E."/>
            <person name="Gellesch M."/>
            <person name="Goldberg J."/>
            <person name="Griggs A."/>
            <person name="Gujja S."/>
            <person name="Heiman D."/>
            <person name="Hepburn T."/>
            <person name="Howarth C."/>
            <person name="Jen D."/>
            <person name="Larson L."/>
            <person name="Lewis B."/>
            <person name="Mehta T."/>
            <person name="Park D."/>
            <person name="Pearson M."/>
            <person name="Roberts A."/>
            <person name="Saif S."/>
            <person name="Shenoy N."/>
            <person name="Sisk P."/>
            <person name="Stolte C."/>
            <person name="Sykes S."/>
            <person name="Thomson T."/>
            <person name="Walk T."/>
            <person name="White J."/>
            <person name="Yandava C."/>
            <person name="Burger G."/>
            <person name="Gray M.W."/>
            <person name="Holland P.W.H."/>
            <person name="King N."/>
            <person name="Lang F.B.F."/>
            <person name="Roger A.J."/>
            <person name="Ruiz-Trillo I."/>
            <person name="Lander E."/>
            <person name="Nusbaum C."/>
        </authorList>
    </citation>
    <scope>NUCLEOTIDE SEQUENCE [LARGE SCALE GENOMIC DNA]</scope>
    <source>
        <strain evidence="2 3">DAOM BR117</strain>
    </source>
</reference>
<dbReference type="InParanoid" id="A0A0L0H554"/>
<dbReference type="InterPro" id="IPR001619">
    <property type="entry name" value="Sec1-like"/>
</dbReference>
<dbReference type="PANTHER" id="PTHR11679">
    <property type="entry name" value="VESICLE PROTEIN SORTING-ASSOCIATED"/>
    <property type="match status" value="1"/>
</dbReference>
<sequence>MQAAGVFSTGAVKDHARQELIDLLDSVRGKKGLVIDPSLSGPLSLVAEFTLLKEHGVEKIYHLAPGKLDTDCKSLIYICRPKVGHVKCIAGHIQTHSQHGVKISYSIFFVPRRSLICERVLEEEGVFGDVIVGEYHLDLLPLEDDLLSLELDSAFRELYLEGDTTAIFCMAKALMKLQTMFGLIPRIVGKGQYARSLADLLLRMRHEVLASAEDEEASAKIFPGFSEIDAMVVIDRTVDLITPMSTQLTYEGLIDEVFGIRSTFVELDPSMIGGPSAVPSGGSSTAHTPAAATKAKKVPLNSSDRLFAQLRDLNFAVVGGLLSQVARRIHEDYEGRHQARTVTQIKDFIGKLGNLQAEHQSLKLHTGIAEEVTKYTRDKDFNSMLEVQQNFVAGIISKPHIDYIEELIDKQTPLVQTLRLLSLYSLVDGGLKTKQYENFRRDIIQTYGHEHILTLQNLARVGILRKQDTSRHVYPQIRKAFRLIVDDVNEHQPNDISYVYSGYAPISVRLVQAACQKGVGGGSTTWEKSVAGPAPVGWKGWEEPMRLLPGPTFEEVQRTGDTRVVAKAVKPKQKVTLIVFLGGCTFTEVSALRFLSQQDEGHREFIIATTNMISGSSMLKSLMANFSRAPLNP</sequence>
<gene>
    <name evidence="2" type="ORF">SPPG_08468</name>
</gene>
<dbReference type="GeneID" id="27691632"/>
<dbReference type="VEuPathDB" id="FungiDB:SPPG_08468"/>
<dbReference type="InterPro" id="IPR043127">
    <property type="entry name" value="Sec-1-like_dom3a"/>
</dbReference>
<evidence type="ECO:0000313" key="2">
    <source>
        <dbReference type="EMBL" id="KNC96079.1"/>
    </source>
</evidence>
<organism evidence="2 3">
    <name type="scientific">Spizellomyces punctatus (strain DAOM BR117)</name>
    <dbReference type="NCBI Taxonomy" id="645134"/>
    <lineage>
        <taxon>Eukaryota</taxon>
        <taxon>Fungi</taxon>
        <taxon>Fungi incertae sedis</taxon>
        <taxon>Chytridiomycota</taxon>
        <taxon>Chytridiomycota incertae sedis</taxon>
        <taxon>Chytridiomycetes</taxon>
        <taxon>Spizellomycetales</taxon>
        <taxon>Spizellomycetaceae</taxon>
        <taxon>Spizellomyces</taxon>
    </lineage>
</organism>
<dbReference type="OrthoDB" id="10262287at2759"/>
<dbReference type="Proteomes" id="UP000053201">
    <property type="component" value="Unassembled WGS sequence"/>
</dbReference>
<evidence type="ECO:0000313" key="3">
    <source>
        <dbReference type="Proteomes" id="UP000053201"/>
    </source>
</evidence>
<dbReference type="Gene3D" id="3.90.830.10">
    <property type="entry name" value="Syntaxin Binding Protein 1, Chain A, domain 2"/>
    <property type="match status" value="1"/>
</dbReference>
<dbReference type="Gene3D" id="1.25.40.850">
    <property type="match status" value="1"/>
</dbReference>
<proteinExistence type="inferred from homology"/>
<dbReference type="Gene3D" id="3.40.50.1910">
    <property type="match status" value="1"/>
</dbReference>
<keyword evidence="3" id="KW-1185">Reference proteome</keyword>
<dbReference type="RefSeq" id="XP_016604119.1">
    <property type="nucleotide sequence ID" value="XM_016756624.1"/>
</dbReference>
<dbReference type="eggNOG" id="KOG1302">
    <property type="taxonomic scope" value="Eukaryota"/>
</dbReference>
<protein>
    <recommendedName>
        <fullName evidence="4">Sec1 family protein</fullName>
    </recommendedName>
</protein>
<evidence type="ECO:0000256" key="1">
    <source>
        <dbReference type="ARBA" id="ARBA00009884"/>
    </source>
</evidence>
<dbReference type="EMBL" id="KQ257471">
    <property type="protein sequence ID" value="KNC96079.1"/>
    <property type="molecule type" value="Genomic_DNA"/>
</dbReference>
<dbReference type="InterPro" id="IPR043154">
    <property type="entry name" value="Sec-1-like_dom1"/>
</dbReference>
<dbReference type="Gene3D" id="3.40.50.2060">
    <property type="match status" value="1"/>
</dbReference>
<dbReference type="Pfam" id="PF00995">
    <property type="entry name" value="Sec1"/>
    <property type="match status" value="1"/>
</dbReference>
<evidence type="ECO:0008006" key="4">
    <source>
        <dbReference type="Google" id="ProtNLM"/>
    </source>
</evidence>
<name>A0A0L0H554_SPIPD</name>
<dbReference type="AlphaFoldDB" id="A0A0L0H554"/>
<dbReference type="InterPro" id="IPR027482">
    <property type="entry name" value="Sec1-like_dom2"/>
</dbReference>
<dbReference type="OMA" id="EFHIFFV"/>
<comment type="similarity">
    <text evidence="1">Belongs to the STXBP/unc-18/SEC1 family.</text>
</comment>
<accession>A0A0L0H554</accession>
<dbReference type="InterPro" id="IPR036045">
    <property type="entry name" value="Sec1-like_sf"/>
</dbReference>
<dbReference type="InterPro" id="IPR043155">
    <property type="entry name" value="VPS33_dom3b"/>
</dbReference>